<dbReference type="EMBL" id="PRCW01000122">
    <property type="protein sequence ID" value="PYD46573.1"/>
    <property type="molecule type" value="Genomic_DNA"/>
</dbReference>
<feature type="region of interest" description="Disordered" evidence="1">
    <location>
        <begin position="108"/>
        <end position="189"/>
    </location>
</feature>
<feature type="non-terminal residue" evidence="2">
    <location>
        <position position="1"/>
    </location>
</feature>
<organism evidence="2 3">
    <name type="scientific">Novacetimonas pomaceti</name>
    <dbReference type="NCBI Taxonomy" id="2021998"/>
    <lineage>
        <taxon>Bacteria</taxon>
        <taxon>Pseudomonadati</taxon>
        <taxon>Pseudomonadota</taxon>
        <taxon>Alphaproteobacteria</taxon>
        <taxon>Acetobacterales</taxon>
        <taxon>Acetobacteraceae</taxon>
        <taxon>Novacetimonas</taxon>
    </lineage>
</organism>
<name>A0ABX5P3Q1_9PROT</name>
<feature type="region of interest" description="Disordered" evidence="1">
    <location>
        <begin position="347"/>
        <end position="374"/>
    </location>
</feature>
<dbReference type="CDD" id="cd18809">
    <property type="entry name" value="SF1_C_RecD"/>
    <property type="match status" value="1"/>
</dbReference>
<evidence type="ECO:0000313" key="3">
    <source>
        <dbReference type="Proteomes" id="UP000248116"/>
    </source>
</evidence>
<keyword evidence="3" id="KW-1185">Reference proteome</keyword>
<comment type="caution">
    <text evidence="2">The sequence shown here is derived from an EMBL/GenBank/DDBJ whole genome shotgun (WGS) entry which is preliminary data.</text>
</comment>
<accession>A0ABX5P3Q1</accession>
<dbReference type="SUPFAM" id="SSF52540">
    <property type="entry name" value="P-loop containing nucleoside triphosphate hydrolases"/>
    <property type="match status" value="1"/>
</dbReference>
<dbReference type="Proteomes" id="UP000248116">
    <property type="component" value="Unassembled WGS sequence"/>
</dbReference>
<evidence type="ECO:0000313" key="2">
    <source>
        <dbReference type="EMBL" id="PYD46573.1"/>
    </source>
</evidence>
<sequence length="374" mass="41278">SVADYDALDHGYAATIHKSQGVTVDRAHVLATGSMDRHGAYVALSRHRESVSVHWGRDDVGDRDGLVKRLSRERLKDTTLDYPQGREKDTGFARRRGLSVPESEIVVGRGKAVSGSQKDRQVEGVHIPDPAPAQRKRGMFDGLDLSVRPGRRTSEKDVSAGMEAEAGKGKSGVEREAPASPFAGLRLPRVQREQVPAGLDGFVPGSDPLHQAVEQYARAVRDIGRMVEQDLPVLEHQKKAWLDASTALEGLRPGAVIALETAVKHEPEIRQALYGLEGPARARRLVEGLEHEDRVRHSPELRAARFVKAWDGLSREQQGVALRELKRDALLESLLRRKGYELGIKKGSTLDHGLQPQRTRSLSRSRGRDMDIGM</sequence>
<gene>
    <name evidence="2" type="ORF">C3920_14220</name>
</gene>
<feature type="compositionally biased region" description="Basic and acidic residues" evidence="1">
    <location>
        <begin position="165"/>
        <end position="177"/>
    </location>
</feature>
<evidence type="ECO:0000256" key="1">
    <source>
        <dbReference type="SAM" id="MobiDB-lite"/>
    </source>
</evidence>
<reference evidence="2 3" key="1">
    <citation type="submission" date="2018-02" db="EMBL/GenBank/DDBJ databases">
        <authorList>
            <person name="Skraban J."/>
            <person name="Trcek J."/>
        </authorList>
    </citation>
    <scope>NUCLEOTIDE SEQUENCE [LARGE SCALE GENOMIC DNA]</scope>
    <source>
        <strain evidence="2 3">AV446</strain>
    </source>
</reference>
<protein>
    <submittedName>
        <fullName evidence="2">Ti-type conjugative transfer relaxase TraA</fullName>
    </submittedName>
</protein>
<dbReference type="InterPro" id="IPR027417">
    <property type="entry name" value="P-loop_NTPase"/>
</dbReference>
<proteinExistence type="predicted"/>
<dbReference type="Gene3D" id="3.40.50.300">
    <property type="entry name" value="P-loop containing nucleotide triphosphate hydrolases"/>
    <property type="match status" value="1"/>
</dbReference>